<evidence type="ECO:0000256" key="4">
    <source>
        <dbReference type="ARBA" id="ARBA00022490"/>
    </source>
</evidence>
<evidence type="ECO:0000313" key="6">
    <source>
        <dbReference type="Proteomes" id="UP001652625"/>
    </source>
</evidence>
<evidence type="ECO:0000313" key="7">
    <source>
        <dbReference type="RefSeq" id="XP_065672762.1"/>
    </source>
</evidence>
<reference evidence="7" key="1">
    <citation type="submission" date="2025-08" db="UniProtKB">
        <authorList>
            <consortium name="RefSeq"/>
        </authorList>
    </citation>
    <scope>IDENTIFICATION</scope>
</reference>
<evidence type="ECO:0000256" key="2">
    <source>
        <dbReference type="ARBA" id="ARBA00008645"/>
    </source>
</evidence>
<sequence length="312" mass="35909">MFSPEMSSVISQSQEYLSFRSTVPQQKVIVDNDEEEDKVWIVYDAGPKSVRCPLIFLPPASGTADVFFKQILALSSVGYRVMAIEYPVYWTNEEWVEGFRKLLDHFHLDKVHVFGASLGGFLAQKFAEHTVKSPRIHSLILCNSFTDTTIFQQTNMVNFYWMLPGFLLKKMIMGNFQIEDVDPDTADAIDFMVERLDSLNRTAIASRLTLNCTNSYVEPQRLHGIQITILDVFDECAISDPVKEDVYKCFPDAKRAHLKTGGNFPYLCRSPEVNLHIQLHLREFNRTRFSAIDPRFLVEVEEEKEDIHLPNQ</sequence>
<dbReference type="PANTHER" id="PTHR15913:SF0">
    <property type="entry name" value="MASPARDIN"/>
    <property type="match status" value="1"/>
</dbReference>
<protein>
    <recommendedName>
        <fullName evidence="3">Maspardin</fullName>
    </recommendedName>
</protein>
<dbReference type="PANTHER" id="PTHR15913">
    <property type="entry name" value="ACID CLUSTER PROTEIN 33"/>
    <property type="match status" value="1"/>
</dbReference>
<dbReference type="InterPro" id="IPR000073">
    <property type="entry name" value="AB_hydrolase_1"/>
</dbReference>
<keyword evidence="6" id="KW-1185">Reference proteome</keyword>
<dbReference type="Pfam" id="PF00561">
    <property type="entry name" value="Abhydrolase_1"/>
    <property type="match status" value="1"/>
</dbReference>
<evidence type="ECO:0000259" key="5">
    <source>
        <dbReference type="Pfam" id="PF00561"/>
    </source>
</evidence>
<organism evidence="6 7">
    <name type="scientific">Hydra vulgaris</name>
    <name type="common">Hydra</name>
    <name type="synonym">Hydra attenuata</name>
    <dbReference type="NCBI Taxonomy" id="6087"/>
    <lineage>
        <taxon>Eukaryota</taxon>
        <taxon>Metazoa</taxon>
        <taxon>Cnidaria</taxon>
        <taxon>Hydrozoa</taxon>
        <taxon>Hydroidolina</taxon>
        <taxon>Anthoathecata</taxon>
        <taxon>Aplanulata</taxon>
        <taxon>Hydridae</taxon>
        <taxon>Hydra</taxon>
    </lineage>
</organism>
<name>A0ABM4DEC3_HYDVU</name>
<feature type="domain" description="AB hydrolase-1" evidence="5">
    <location>
        <begin position="98"/>
        <end position="169"/>
    </location>
</feature>
<dbReference type="GeneID" id="100213420"/>
<dbReference type="Proteomes" id="UP001652625">
    <property type="component" value="Chromosome 13"/>
</dbReference>
<dbReference type="RefSeq" id="XP_065672762.1">
    <property type="nucleotide sequence ID" value="XM_065816690.1"/>
</dbReference>
<dbReference type="SUPFAM" id="SSF53474">
    <property type="entry name" value="alpha/beta-Hydrolases"/>
    <property type="match status" value="1"/>
</dbReference>
<accession>A0ABM4DEC3</accession>
<evidence type="ECO:0000256" key="1">
    <source>
        <dbReference type="ARBA" id="ARBA00004496"/>
    </source>
</evidence>
<dbReference type="InterPro" id="IPR026151">
    <property type="entry name" value="Maspardin"/>
</dbReference>
<dbReference type="InterPro" id="IPR029058">
    <property type="entry name" value="AB_hydrolase_fold"/>
</dbReference>
<dbReference type="Gene3D" id="3.40.50.1820">
    <property type="entry name" value="alpha/beta hydrolase"/>
    <property type="match status" value="1"/>
</dbReference>
<comment type="subcellular location">
    <subcellularLocation>
        <location evidence="1">Cytoplasm</location>
    </subcellularLocation>
</comment>
<comment type="similarity">
    <text evidence="2">Belongs to the AB hydrolase superfamily.</text>
</comment>
<proteinExistence type="inferred from homology"/>
<keyword evidence="4" id="KW-0963">Cytoplasm</keyword>
<gene>
    <name evidence="7" type="primary">LOC100213420</name>
</gene>
<evidence type="ECO:0000256" key="3">
    <source>
        <dbReference type="ARBA" id="ARBA00020148"/>
    </source>
</evidence>